<protein>
    <recommendedName>
        <fullName evidence="2">Histidine kinase/HSP90-like ATPase domain-containing protein</fullName>
    </recommendedName>
</protein>
<evidence type="ECO:0000313" key="3">
    <source>
        <dbReference type="EMBL" id="GAA3592632.1"/>
    </source>
</evidence>
<dbReference type="PANTHER" id="PTHR35526:SF3">
    <property type="entry name" value="ANTI-SIGMA-F FACTOR RSBW"/>
    <property type="match status" value="1"/>
</dbReference>
<gene>
    <name evidence="3" type="ORF">GCM10022223_04170</name>
</gene>
<dbReference type="SUPFAM" id="SSF55874">
    <property type="entry name" value="ATPase domain of HSP90 chaperone/DNA topoisomerase II/histidine kinase"/>
    <property type="match status" value="1"/>
</dbReference>
<dbReference type="Proteomes" id="UP001501074">
    <property type="component" value="Unassembled WGS sequence"/>
</dbReference>
<evidence type="ECO:0000259" key="2">
    <source>
        <dbReference type="Pfam" id="PF13581"/>
    </source>
</evidence>
<dbReference type="EMBL" id="BAAAZO010000001">
    <property type="protein sequence ID" value="GAA3592632.1"/>
    <property type="molecule type" value="Genomic_DNA"/>
</dbReference>
<keyword evidence="4" id="KW-1185">Reference proteome</keyword>
<dbReference type="InterPro" id="IPR003594">
    <property type="entry name" value="HATPase_dom"/>
</dbReference>
<keyword evidence="1" id="KW-0808">Transferase</keyword>
<dbReference type="Pfam" id="PF13581">
    <property type="entry name" value="HATPase_c_2"/>
    <property type="match status" value="1"/>
</dbReference>
<feature type="domain" description="Histidine kinase/HSP90-like ATPase" evidence="2">
    <location>
        <begin position="49"/>
        <end position="158"/>
    </location>
</feature>
<evidence type="ECO:0000313" key="4">
    <source>
        <dbReference type="Proteomes" id="UP001501074"/>
    </source>
</evidence>
<dbReference type="Gene3D" id="3.30.565.10">
    <property type="entry name" value="Histidine kinase-like ATPase, C-terminal domain"/>
    <property type="match status" value="1"/>
</dbReference>
<dbReference type="CDD" id="cd16936">
    <property type="entry name" value="HATPase_RsbW-like"/>
    <property type="match status" value="1"/>
</dbReference>
<sequence length="202" mass="21185">MGPVVVIAQPQSADVAPSAKQSTAKNIKQGAPEIDLVLEAGSATCILPVTLHAVPQGRAMVRRGLAHLGAESVADDIALAATELVTNAIEHGVRDAVGRAGDPDELQRRRADAVRISLVSSGAHVVLSVTDPSPTPPVRRPRDPFAGGGRGLQLIESLSLCWGWTLLDEKDGQRAPGKSVWAMFPRVAVEKPVPQIRIQGAA</sequence>
<dbReference type="InterPro" id="IPR050267">
    <property type="entry name" value="Anti-sigma-factor_SerPK"/>
</dbReference>
<dbReference type="InterPro" id="IPR036890">
    <property type="entry name" value="HATPase_C_sf"/>
</dbReference>
<dbReference type="PANTHER" id="PTHR35526">
    <property type="entry name" value="ANTI-SIGMA-F FACTOR RSBW-RELATED"/>
    <property type="match status" value="1"/>
</dbReference>
<proteinExistence type="predicted"/>
<name>A0ABP6YY78_9ACTN</name>
<keyword evidence="1" id="KW-0723">Serine/threonine-protein kinase</keyword>
<reference evidence="4" key="1">
    <citation type="journal article" date="2019" name="Int. J. Syst. Evol. Microbiol.">
        <title>The Global Catalogue of Microorganisms (GCM) 10K type strain sequencing project: providing services to taxonomists for standard genome sequencing and annotation.</title>
        <authorList>
            <consortium name="The Broad Institute Genomics Platform"/>
            <consortium name="The Broad Institute Genome Sequencing Center for Infectious Disease"/>
            <person name="Wu L."/>
            <person name="Ma J."/>
        </authorList>
    </citation>
    <scope>NUCLEOTIDE SEQUENCE [LARGE SCALE GENOMIC DNA]</scope>
    <source>
        <strain evidence="4">JCM 16902</strain>
    </source>
</reference>
<accession>A0ABP6YY78</accession>
<organism evidence="3 4">
    <name type="scientific">Kineosporia mesophila</name>
    <dbReference type="NCBI Taxonomy" id="566012"/>
    <lineage>
        <taxon>Bacteria</taxon>
        <taxon>Bacillati</taxon>
        <taxon>Actinomycetota</taxon>
        <taxon>Actinomycetes</taxon>
        <taxon>Kineosporiales</taxon>
        <taxon>Kineosporiaceae</taxon>
        <taxon>Kineosporia</taxon>
    </lineage>
</organism>
<keyword evidence="1" id="KW-0418">Kinase</keyword>
<evidence type="ECO:0000256" key="1">
    <source>
        <dbReference type="ARBA" id="ARBA00022527"/>
    </source>
</evidence>
<comment type="caution">
    <text evidence="3">The sequence shown here is derived from an EMBL/GenBank/DDBJ whole genome shotgun (WGS) entry which is preliminary data.</text>
</comment>